<dbReference type="GO" id="GO:0051536">
    <property type="term" value="F:iron-sulfur cluster binding"/>
    <property type="evidence" value="ECO:0007669"/>
    <property type="project" value="UniProtKB-KW"/>
</dbReference>
<evidence type="ECO:0000313" key="6">
    <source>
        <dbReference type="EMBL" id="GAJ05681.1"/>
    </source>
</evidence>
<feature type="domain" description="Radical SAM core" evidence="5">
    <location>
        <begin position="9"/>
        <end position="67"/>
    </location>
</feature>
<dbReference type="PANTHER" id="PTHR11228:SF34">
    <property type="entry name" value="TUNGSTEN-CONTAINING ALDEHYDE FERREDOXIN OXIDOREDUCTASE COFACTOR MODIFYING PROTEIN"/>
    <property type="match status" value="1"/>
</dbReference>
<feature type="non-terminal residue" evidence="6">
    <location>
        <position position="70"/>
    </location>
</feature>
<protein>
    <recommendedName>
        <fullName evidence="5">Radical SAM core domain-containing protein</fullName>
    </recommendedName>
</protein>
<evidence type="ECO:0000256" key="1">
    <source>
        <dbReference type="ARBA" id="ARBA00022691"/>
    </source>
</evidence>
<dbReference type="SFLD" id="SFLDS00029">
    <property type="entry name" value="Radical_SAM"/>
    <property type="match status" value="1"/>
</dbReference>
<dbReference type="EMBL" id="BARW01031738">
    <property type="protein sequence ID" value="GAJ05681.1"/>
    <property type="molecule type" value="Genomic_DNA"/>
</dbReference>
<dbReference type="InterPro" id="IPR050377">
    <property type="entry name" value="Radical_SAM_PqqE_MftC-like"/>
</dbReference>
<dbReference type="InterPro" id="IPR058240">
    <property type="entry name" value="rSAM_sf"/>
</dbReference>
<dbReference type="SUPFAM" id="SSF102114">
    <property type="entry name" value="Radical SAM enzymes"/>
    <property type="match status" value="1"/>
</dbReference>
<organism evidence="6">
    <name type="scientific">marine sediment metagenome</name>
    <dbReference type="NCBI Taxonomy" id="412755"/>
    <lineage>
        <taxon>unclassified sequences</taxon>
        <taxon>metagenomes</taxon>
        <taxon>ecological metagenomes</taxon>
    </lineage>
</organism>
<name>X1V0J4_9ZZZZ</name>
<sequence>MLTGIHFLLTYMCNLECDHCFIYSGPSAKGTFTLSQIRKVLDEATKIGTIKWIYFEGGEPFLFYPLMFEG</sequence>
<evidence type="ECO:0000256" key="2">
    <source>
        <dbReference type="ARBA" id="ARBA00022723"/>
    </source>
</evidence>
<dbReference type="Pfam" id="PF04055">
    <property type="entry name" value="Radical_SAM"/>
    <property type="match status" value="1"/>
</dbReference>
<reference evidence="6" key="1">
    <citation type="journal article" date="2014" name="Front. Microbiol.">
        <title>High frequency of phylogenetically diverse reductive dehalogenase-homologous genes in deep subseafloor sedimentary metagenomes.</title>
        <authorList>
            <person name="Kawai M."/>
            <person name="Futagami T."/>
            <person name="Toyoda A."/>
            <person name="Takaki Y."/>
            <person name="Nishi S."/>
            <person name="Hori S."/>
            <person name="Arai W."/>
            <person name="Tsubouchi T."/>
            <person name="Morono Y."/>
            <person name="Uchiyama I."/>
            <person name="Ito T."/>
            <person name="Fujiyama A."/>
            <person name="Inagaki F."/>
            <person name="Takami H."/>
        </authorList>
    </citation>
    <scope>NUCLEOTIDE SEQUENCE</scope>
    <source>
        <strain evidence="6">Expedition CK06-06</strain>
    </source>
</reference>
<accession>X1V0J4</accession>
<gene>
    <name evidence="6" type="ORF">S12H4_50408</name>
</gene>
<dbReference type="InterPro" id="IPR007197">
    <property type="entry name" value="rSAM"/>
</dbReference>
<comment type="caution">
    <text evidence="6">The sequence shown here is derived from an EMBL/GenBank/DDBJ whole genome shotgun (WGS) entry which is preliminary data.</text>
</comment>
<evidence type="ECO:0000256" key="3">
    <source>
        <dbReference type="ARBA" id="ARBA00023004"/>
    </source>
</evidence>
<keyword evidence="1" id="KW-0949">S-adenosyl-L-methionine</keyword>
<proteinExistence type="predicted"/>
<evidence type="ECO:0000256" key="4">
    <source>
        <dbReference type="ARBA" id="ARBA00023014"/>
    </source>
</evidence>
<evidence type="ECO:0000259" key="5">
    <source>
        <dbReference type="Pfam" id="PF04055"/>
    </source>
</evidence>
<dbReference type="Gene3D" id="3.20.20.70">
    <property type="entry name" value="Aldolase class I"/>
    <property type="match status" value="1"/>
</dbReference>
<dbReference type="GO" id="GO:0046872">
    <property type="term" value="F:metal ion binding"/>
    <property type="evidence" value="ECO:0007669"/>
    <property type="project" value="UniProtKB-KW"/>
</dbReference>
<keyword evidence="4" id="KW-0411">Iron-sulfur</keyword>
<dbReference type="AlphaFoldDB" id="X1V0J4"/>
<dbReference type="GO" id="GO:0003824">
    <property type="term" value="F:catalytic activity"/>
    <property type="evidence" value="ECO:0007669"/>
    <property type="project" value="InterPro"/>
</dbReference>
<dbReference type="PANTHER" id="PTHR11228">
    <property type="entry name" value="RADICAL SAM DOMAIN PROTEIN"/>
    <property type="match status" value="1"/>
</dbReference>
<dbReference type="InterPro" id="IPR013785">
    <property type="entry name" value="Aldolase_TIM"/>
</dbReference>
<keyword evidence="2" id="KW-0479">Metal-binding</keyword>
<keyword evidence="3" id="KW-0408">Iron</keyword>